<protein>
    <submittedName>
        <fullName evidence="2">Uncharacterized protein</fullName>
    </submittedName>
</protein>
<comment type="caution">
    <text evidence="2">The sequence shown here is derived from an EMBL/GenBank/DDBJ whole genome shotgun (WGS) entry which is preliminary data.</text>
</comment>
<dbReference type="AlphaFoldDB" id="A0A0R2CGL4"/>
<organism evidence="2 3">
    <name type="scientific">Lacticaseibacillus thailandensis DSM 22698 = JCM 13996</name>
    <dbReference type="NCBI Taxonomy" id="1423810"/>
    <lineage>
        <taxon>Bacteria</taxon>
        <taxon>Bacillati</taxon>
        <taxon>Bacillota</taxon>
        <taxon>Bacilli</taxon>
        <taxon>Lactobacillales</taxon>
        <taxon>Lactobacillaceae</taxon>
        <taxon>Lacticaseibacillus</taxon>
    </lineage>
</organism>
<accession>A0A0R2CGL4</accession>
<feature type="transmembrane region" description="Helical" evidence="1">
    <location>
        <begin position="34"/>
        <end position="55"/>
    </location>
</feature>
<reference evidence="2 3" key="1">
    <citation type="journal article" date="2015" name="Genome Announc.">
        <title>Expanding the biotechnology potential of lactobacilli through comparative genomics of 213 strains and associated genera.</title>
        <authorList>
            <person name="Sun Z."/>
            <person name="Harris H.M."/>
            <person name="McCann A."/>
            <person name="Guo C."/>
            <person name="Argimon S."/>
            <person name="Zhang W."/>
            <person name="Yang X."/>
            <person name="Jeffery I.B."/>
            <person name="Cooney J.C."/>
            <person name="Kagawa T.F."/>
            <person name="Liu W."/>
            <person name="Song Y."/>
            <person name="Salvetti E."/>
            <person name="Wrobel A."/>
            <person name="Rasinkangas P."/>
            <person name="Parkhill J."/>
            <person name="Rea M.C."/>
            <person name="O'Sullivan O."/>
            <person name="Ritari J."/>
            <person name="Douillard F.P."/>
            <person name="Paul Ross R."/>
            <person name="Yang R."/>
            <person name="Briner A.E."/>
            <person name="Felis G.E."/>
            <person name="de Vos W.M."/>
            <person name="Barrangou R."/>
            <person name="Klaenhammer T.R."/>
            <person name="Caufield P.W."/>
            <person name="Cui Y."/>
            <person name="Zhang H."/>
            <person name="O'Toole P.W."/>
        </authorList>
    </citation>
    <scope>NUCLEOTIDE SEQUENCE [LARGE SCALE GENOMIC DNA]</scope>
    <source>
        <strain evidence="2 3">DSM 22698</strain>
    </source>
</reference>
<evidence type="ECO:0000313" key="2">
    <source>
        <dbReference type="EMBL" id="KRM87126.1"/>
    </source>
</evidence>
<dbReference type="RefSeq" id="WP_054750345.1">
    <property type="nucleotide sequence ID" value="NZ_AYZK01000003.1"/>
</dbReference>
<dbReference type="OrthoDB" id="9970185at2"/>
<dbReference type="Proteomes" id="UP000051789">
    <property type="component" value="Unassembled WGS sequence"/>
</dbReference>
<keyword evidence="3" id="KW-1185">Reference proteome</keyword>
<dbReference type="PATRIC" id="fig|1423810.4.peg.1315"/>
<keyword evidence="1" id="KW-0812">Transmembrane</keyword>
<proteinExistence type="predicted"/>
<dbReference type="EMBL" id="AYZK01000003">
    <property type="protein sequence ID" value="KRM87126.1"/>
    <property type="molecule type" value="Genomic_DNA"/>
</dbReference>
<sequence length="59" mass="6827">MRAKVLAWVMIVLNLALCWLVFGTNMMDMQNMTHAMQLMTGIMLLDAAMSLFMAYHQHH</sequence>
<feature type="transmembrane region" description="Helical" evidence="1">
    <location>
        <begin position="5"/>
        <end position="22"/>
    </location>
</feature>
<keyword evidence="1" id="KW-0472">Membrane</keyword>
<gene>
    <name evidence="2" type="ORF">FD19_GL001278</name>
</gene>
<evidence type="ECO:0000256" key="1">
    <source>
        <dbReference type="SAM" id="Phobius"/>
    </source>
</evidence>
<name>A0A0R2CGL4_9LACO</name>
<keyword evidence="1" id="KW-1133">Transmembrane helix</keyword>
<evidence type="ECO:0000313" key="3">
    <source>
        <dbReference type="Proteomes" id="UP000051789"/>
    </source>
</evidence>